<dbReference type="EMBL" id="JAATJU010007948">
    <property type="protein sequence ID" value="KAH0519139.1"/>
    <property type="molecule type" value="Genomic_DNA"/>
</dbReference>
<reference evidence="4" key="1">
    <citation type="submission" date="2020-03" db="EMBL/GenBank/DDBJ databases">
        <title>Studies in the Genomics of Life Span.</title>
        <authorList>
            <person name="Glass D."/>
        </authorList>
    </citation>
    <scope>NUCLEOTIDE SEQUENCE</scope>
    <source>
        <strain evidence="4">LTLLF</strain>
        <tissue evidence="4">Muscle</tissue>
    </source>
</reference>
<dbReference type="PANTHER" id="PTHR22847">
    <property type="entry name" value="WD40 REPEAT PROTEIN"/>
    <property type="match status" value="1"/>
</dbReference>
<evidence type="ECO:0000256" key="3">
    <source>
        <dbReference type="PROSITE-ProRule" id="PRU00221"/>
    </source>
</evidence>
<dbReference type="InterPro" id="IPR001680">
    <property type="entry name" value="WD40_rpt"/>
</dbReference>
<organism evidence="4 5">
    <name type="scientific">Microtus ochrogaster</name>
    <name type="common">Prairie vole</name>
    <dbReference type="NCBI Taxonomy" id="79684"/>
    <lineage>
        <taxon>Eukaryota</taxon>
        <taxon>Metazoa</taxon>
        <taxon>Chordata</taxon>
        <taxon>Craniata</taxon>
        <taxon>Vertebrata</taxon>
        <taxon>Euteleostomi</taxon>
        <taxon>Mammalia</taxon>
        <taxon>Eutheria</taxon>
        <taxon>Euarchontoglires</taxon>
        <taxon>Glires</taxon>
        <taxon>Rodentia</taxon>
        <taxon>Myomorpha</taxon>
        <taxon>Muroidea</taxon>
        <taxon>Cricetidae</taxon>
        <taxon>Arvicolinae</taxon>
        <taxon>Microtus</taxon>
    </lineage>
</organism>
<dbReference type="Gene3D" id="2.130.10.10">
    <property type="entry name" value="YVTN repeat-like/Quinoprotein amine dehydrogenase"/>
    <property type="match status" value="2"/>
</dbReference>
<dbReference type="AlphaFoldDB" id="A0A8J6GZI8"/>
<dbReference type="PROSITE" id="PS50294">
    <property type="entry name" value="WD_REPEATS_REGION"/>
    <property type="match status" value="1"/>
</dbReference>
<dbReference type="Pfam" id="PF00400">
    <property type="entry name" value="WD40"/>
    <property type="match status" value="3"/>
</dbReference>
<evidence type="ECO:0000313" key="5">
    <source>
        <dbReference type="Proteomes" id="UP000710432"/>
    </source>
</evidence>
<keyword evidence="2" id="KW-0677">Repeat</keyword>
<keyword evidence="1 3" id="KW-0853">WD repeat</keyword>
<evidence type="ECO:0000256" key="1">
    <source>
        <dbReference type="ARBA" id="ARBA00022574"/>
    </source>
</evidence>
<comment type="caution">
    <text evidence="4">The sequence shown here is derived from an EMBL/GenBank/DDBJ whole genome shotgun (WGS) entry which is preliminary data.</text>
</comment>
<dbReference type="PANTHER" id="PTHR22847:SF637">
    <property type="entry name" value="WD REPEAT DOMAIN 5B"/>
    <property type="match status" value="1"/>
</dbReference>
<evidence type="ECO:0000256" key="2">
    <source>
        <dbReference type="ARBA" id="ARBA00022737"/>
    </source>
</evidence>
<dbReference type="Proteomes" id="UP000710432">
    <property type="component" value="Unassembled WGS sequence"/>
</dbReference>
<dbReference type="PROSITE" id="PS50082">
    <property type="entry name" value="WD_REPEATS_2"/>
    <property type="match status" value="1"/>
</dbReference>
<evidence type="ECO:0000313" key="4">
    <source>
        <dbReference type="EMBL" id="KAH0519139.1"/>
    </source>
</evidence>
<accession>A0A8J6GZI8</accession>
<name>A0A8J6GZI8_MICOH</name>
<protein>
    <submittedName>
        <fullName evidence="4">WD repeat-containing protein 38</fullName>
    </submittedName>
</protein>
<feature type="repeat" description="WD" evidence="3">
    <location>
        <begin position="150"/>
        <end position="191"/>
    </location>
</feature>
<dbReference type="SUPFAM" id="SSF50978">
    <property type="entry name" value="WD40 repeat-like"/>
    <property type="match status" value="1"/>
</dbReference>
<proteinExistence type="predicted"/>
<sequence length="220" mass="24326">MPMNIEAPTKLAVGRVRFFGQHRREVNCSAFSPDGQTLLTAADDETRSRRLLWRTAGHRGLVKFCRFSRWPPGCQHLCDHTVCLWDVTRFKCLHVLRGHWLLGLNCAHLGPAGGNPSCLCYSAFGLLASGSWDKTIHIWKATTSSLLFQLKGHVTWVKSLAFSLNELRLASAGYSYTVKVWDCNTGECLETLKGLLHVAHASVFTPDGKLLVSGAADMAT</sequence>
<dbReference type="GO" id="GO:1990234">
    <property type="term" value="C:transferase complex"/>
    <property type="evidence" value="ECO:0007669"/>
    <property type="project" value="UniProtKB-ARBA"/>
</dbReference>
<dbReference type="SMART" id="SM00320">
    <property type="entry name" value="WD40"/>
    <property type="match status" value="4"/>
</dbReference>
<dbReference type="InterPro" id="IPR036322">
    <property type="entry name" value="WD40_repeat_dom_sf"/>
</dbReference>
<gene>
    <name evidence="4" type="ORF">LTLLF_112985</name>
</gene>
<dbReference type="InterPro" id="IPR015943">
    <property type="entry name" value="WD40/YVTN_repeat-like_dom_sf"/>
</dbReference>